<comment type="caution">
    <text evidence="1">The sequence shown here is derived from an EMBL/GenBank/DDBJ whole genome shotgun (WGS) entry which is preliminary data.</text>
</comment>
<name>A0ACC2I838_9PEZI</name>
<reference evidence="1" key="1">
    <citation type="submission" date="2022-11" db="EMBL/GenBank/DDBJ databases">
        <title>Genome Sequence of Nemania bipapillata.</title>
        <authorList>
            <person name="Buettner E."/>
        </authorList>
    </citation>
    <scope>NUCLEOTIDE SEQUENCE</scope>
    <source>
        <strain evidence="1">CP14</strain>
    </source>
</reference>
<proteinExistence type="predicted"/>
<dbReference type="Proteomes" id="UP001153334">
    <property type="component" value="Unassembled WGS sequence"/>
</dbReference>
<sequence>MAAYPTTEGEIAVDIPEAGKPCKTWYQIVGDLSVAKESPVVALHGGPGSGHDSMLVLTELYKKWGLPIIFYDQIGCGRSTHLREKTGDEEFWTFDLFIRELDNLIDHLNLRDKGFHIIGQSFGGMLAGAYASRQPVGLKKIVLSSAPASMPLYKESCKKRLAELSPSVREILESAEVDHSSQEFKDAAEVFMKTFVIRLDPVPDPVQRTWRNLKENPSAYSTM</sequence>
<dbReference type="EMBL" id="JAPESX010001803">
    <property type="protein sequence ID" value="KAJ8111332.1"/>
    <property type="molecule type" value="Genomic_DNA"/>
</dbReference>
<protein>
    <submittedName>
        <fullName evidence="1">Uncharacterized protein</fullName>
    </submittedName>
</protein>
<evidence type="ECO:0000313" key="2">
    <source>
        <dbReference type="Proteomes" id="UP001153334"/>
    </source>
</evidence>
<accession>A0ACC2I838</accession>
<keyword evidence="2" id="KW-1185">Reference proteome</keyword>
<gene>
    <name evidence="1" type="ORF">ONZ43_g5646</name>
</gene>
<organism evidence="1 2">
    <name type="scientific">Nemania bipapillata</name>
    <dbReference type="NCBI Taxonomy" id="110536"/>
    <lineage>
        <taxon>Eukaryota</taxon>
        <taxon>Fungi</taxon>
        <taxon>Dikarya</taxon>
        <taxon>Ascomycota</taxon>
        <taxon>Pezizomycotina</taxon>
        <taxon>Sordariomycetes</taxon>
        <taxon>Xylariomycetidae</taxon>
        <taxon>Xylariales</taxon>
        <taxon>Xylariaceae</taxon>
        <taxon>Nemania</taxon>
    </lineage>
</organism>
<evidence type="ECO:0000313" key="1">
    <source>
        <dbReference type="EMBL" id="KAJ8111332.1"/>
    </source>
</evidence>